<dbReference type="GO" id="GO:0016798">
    <property type="term" value="F:hydrolase activity, acting on glycosyl bonds"/>
    <property type="evidence" value="ECO:0007669"/>
    <property type="project" value="UniProtKB-KW"/>
</dbReference>
<evidence type="ECO:0000313" key="3">
    <source>
        <dbReference type="Proteomes" id="UP001161497"/>
    </source>
</evidence>
<gene>
    <name evidence="2" type="primary">amyA</name>
    <name evidence="2" type="ORF">MFUM_1575</name>
</gene>
<organism evidence="2 3">
    <name type="scientific">Candidatus Methylacidiphilum fumarolicum</name>
    <dbReference type="NCBI Taxonomy" id="591154"/>
    <lineage>
        <taxon>Bacteria</taxon>
        <taxon>Pseudomonadati</taxon>
        <taxon>Verrucomicrobiota</taxon>
        <taxon>Methylacidiphilae</taxon>
        <taxon>Methylacidiphilales</taxon>
        <taxon>Methylacidiphilaceae</taxon>
        <taxon>Methylacidiphilum (ex Ratnadevi et al. 2023)</taxon>
    </lineage>
</organism>
<dbReference type="RefSeq" id="WP_009059668.1">
    <property type="nucleotide sequence ID" value="NZ_JAHXRZ010000006.1"/>
</dbReference>
<feature type="domain" description="Glycosyl hydrolase family 13 catalytic" evidence="1">
    <location>
        <begin position="13"/>
        <end position="314"/>
    </location>
</feature>
<dbReference type="InterPro" id="IPR017853">
    <property type="entry name" value="GH"/>
</dbReference>
<evidence type="ECO:0000313" key="2">
    <source>
        <dbReference type="EMBL" id="CAI9085910.1"/>
    </source>
</evidence>
<reference evidence="2" key="1">
    <citation type="submission" date="2023-03" db="EMBL/GenBank/DDBJ databases">
        <authorList>
            <person name="Cremers G."/>
            <person name="Picone N."/>
        </authorList>
    </citation>
    <scope>NUCLEOTIDE SEQUENCE</scope>
    <source>
        <strain evidence="2">Sample_alias</strain>
    </source>
</reference>
<dbReference type="PANTHER" id="PTHR10357:SF205">
    <property type="entry name" value="O-GLYCOSYL HYDROLASE FAMILY 13"/>
    <property type="match status" value="1"/>
</dbReference>
<evidence type="ECO:0000259" key="1">
    <source>
        <dbReference type="SMART" id="SM00642"/>
    </source>
</evidence>
<protein>
    <submittedName>
        <fullName evidence="2">Glycosidase</fullName>
    </submittedName>
</protein>
<keyword evidence="2" id="KW-0378">Hydrolase</keyword>
<dbReference type="Gene3D" id="3.20.20.80">
    <property type="entry name" value="Glycosidases"/>
    <property type="match status" value="1"/>
</dbReference>
<name>A0ABM9IDY8_9BACT</name>
<dbReference type="Proteomes" id="UP001161497">
    <property type="component" value="Chromosome"/>
</dbReference>
<dbReference type="SUPFAM" id="SSF51445">
    <property type="entry name" value="(Trans)glycosidases"/>
    <property type="match status" value="1"/>
</dbReference>
<dbReference type="InterPro" id="IPR006047">
    <property type="entry name" value="GH13_cat_dom"/>
</dbReference>
<dbReference type="EMBL" id="OX458932">
    <property type="protein sequence ID" value="CAI9085910.1"/>
    <property type="molecule type" value="Genomic_DNA"/>
</dbReference>
<keyword evidence="2" id="KW-0326">Glycosidase</keyword>
<dbReference type="Pfam" id="PF00128">
    <property type="entry name" value="Alpha-amylase"/>
    <property type="match status" value="1"/>
</dbReference>
<dbReference type="SMART" id="SM00642">
    <property type="entry name" value="Aamy"/>
    <property type="match status" value="1"/>
</dbReference>
<keyword evidence="3" id="KW-1185">Reference proteome</keyword>
<accession>A0ABM9IDY8</accession>
<dbReference type="PANTHER" id="PTHR10357">
    <property type="entry name" value="ALPHA-AMYLASE FAMILY MEMBER"/>
    <property type="match status" value="1"/>
</dbReference>
<proteinExistence type="predicted"/>
<sequence length="319" mass="36862">MMGREQKKIWIYNIFPRLLGTIKDWESHLGRIIWMGFDILFLNPISPCGASGSIYSILNPKAIAPEYGTEEAFQRFLNLCHQQGLKVWVDLVANHIAIDSPLIKEHPDWIVWEGGQPKNPGCVDNGQWISWKDLAQLDFSNESVVDYQKSVIKYWLDLGVDGFRADYVYGISPAIWKELIAYGRSILLNVQFFGEALGCPPEQVVSIAKSGFDYMASSIFWWDGKAEWWPQQRELYSQESIKLIGFPESHDTVRCASFEEALLKLHRAYEQSDGILIPAGFEFGFRRKLDVVKTTKRWWIEELPGRWNLSERIRQLTHS</sequence>